<proteinExistence type="predicted"/>
<feature type="region of interest" description="Disordered" evidence="1">
    <location>
        <begin position="1"/>
        <end position="79"/>
    </location>
</feature>
<reference evidence="2" key="2">
    <citation type="submission" date="2021-08" db="EMBL/GenBank/DDBJ databases">
        <authorList>
            <person name="Tani A."/>
            <person name="Ola A."/>
            <person name="Ogura Y."/>
            <person name="Katsura K."/>
            <person name="Hayashi T."/>
        </authorList>
    </citation>
    <scope>NUCLEOTIDE SEQUENCE</scope>
    <source>
        <strain evidence="2">DSM 17168</strain>
    </source>
</reference>
<comment type="caution">
    <text evidence="2">The sequence shown here is derived from an EMBL/GenBank/DDBJ whole genome shotgun (WGS) entry which is preliminary data.</text>
</comment>
<organism evidence="2 3">
    <name type="scientific">Methylobacterium isbiliense</name>
    <dbReference type="NCBI Taxonomy" id="315478"/>
    <lineage>
        <taxon>Bacteria</taxon>
        <taxon>Pseudomonadati</taxon>
        <taxon>Pseudomonadota</taxon>
        <taxon>Alphaproteobacteria</taxon>
        <taxon>Hyphomicrobiales</taxon>
        <taxon>Methylobacteriaceae</taxon>
        <taxon>Methylobacterium</taxon>
    </lineage>
</organism>
<gene>
    <name evidence="2" type="ORF">GMJLKIPL_5726</name>
</gene>
<dbReference type="EMBL" id="BPQQ01000090">
    <property type="protein sequence ID" value="GJE03769.1"/>
    <property type="molecule type" value="Genomic_DNA"/>
</dbReference>
<evidence type="ECO:0000313" key="2">
    <source>
        <dbReference type="EMBL" id="GJE03769.1"/>
    </source>
</evidence>
<sequence length="79" mass="8294">MTSAAIGVGRSTIRPAQSQEARPEPTATPTENRASIAVTTLSSPPKLPFTTAGSSARTTAPTSQNQLVIRPVRHRRVSA</sequence>
<reference evidence="2" key="1">
    <citation type="journal article" date="2021" name="Front. Microbiol.">
        <title>Comprehensive Comparative Genomics and Phenotyping of Methylobacterium Species.</title>
        <authorList>
            <person name="Alessa O."/>
            <person name="Ogura Y."/>
            <person name="Fujitani Y."/>
            <person name="Takami H."/>
            <person name="Hayashi T."/>
            <person name="Sahin N."/>
            <person name="Tani A."/>
        </authorList>
    </citation>
    <scope>NUCLEOTIDE SEQUENCE</scope>
    <source>
        <strain evidence="2">DSM 17168</strain>
    </source>
</reference>
<keyword evidence="3" id="KW-1185">Reference proteome</keyword>
<feature type="compositionally biased region" description="Polar residues" evidence="1">
    <location>
        <begin position="51"/>
        <end position="67"/>
    </location>
</feature>
<evidence type="ECO:0000256" key="1">
    <source>
        <dbReference type="SAM" id="MobiDB-lite"/>
    </source>
</evidence>
<accession>A0ABQ4SMJ8</accession>
<evidence type="ECO:0000313" key="3">
    <source>
        <dbReference type="Proteomes" id="UP001055153"/>
    </source>
</evidence>
<feature type="compositionally biased region" description="Polar residues" evidence="1">
    <location>
        <begin position="27"/>
        <end position="43"/>
    </location>
</feature>
<name>A0ABQ4SMJ8_9HYPH</name>
<dbReference type="Proteomes" id="UP001055153">
    <property type="component" value="Unassembled WGS sequence"/>
</dbReference>
<protein>
    <submittedName>
        <fullName evidence="2">Uncharacterized protein</fullName>
    </submittedName>
</protein>